<feature type="region of interest" description="Disordered" evidence="6">
    <location>
        <begin position="1"/>
        <end position="45"/>
    </location>
</feature>
<comment type="subcellular location">
    <subcellularLocation>
        <location evidence="1">Membrane</location>
        <topology evidence="1">Multi-pass membrane protein</topology>
    </subcellularLocation>
</comment>
<feature type="transmembrane region" description="Helical" evidence="7">
    <location>
        <begin position="181"/>
        <end position="198"/>
    </location>
</feature>
<reference evidence="8" key="1">
    <citation type="submission" date="2022-12" db="EMBL/GenBank/DDBJ databases">
        <authorList>
            <person name="Petersen C."/>
        </authorList>
    </citation>
    <scope>NUCLEOTIDE SEQUENCE</scope>
    <source>
        <strain evidence="8">IBT 16125</strain>
    </source>
</reference>
<comment type="caution">
    <text evidence="8">The sequence shown here is derived from an EMBL/GenBank/DDBJ whole genome shotgun (WGS) entry which is preliminary data.</text>
</comment>
<gene>
    <name evidence="8" type="ORF">N7458_012114</name>
</gene>
<feature type="transmembrane region" description="Helical" evidence="7">
    <location>
        <begin position="97"/>
        <end position="122"/>
    </location>
</feature>
<keyword evidence="4 7" id="KW-1133">Transmembrane helix</keyword>
<accession>A0AAD6FX19</accession>
<dbReference type="Proteomes" id="UP001213681">
    <property type="component" value="Unassembled WGS sequence"/>
</dbReference>
<dbReference type="RefSeq" id="XP_056760250.1">
    <property type="nucleotide sequence ID" value="XM_056915496.1"/>
</dbReference>
<name>A0AAD6FX19_9EURO</name>
<feature type="transmembrane region" description="Helical" evidence="7">
    <location>
        <begin position="383"/>
        <end position="403"/>
    </location>
</feature>
<sequence length="523" mass="57008">MHHADTSSLDGEFDDSNDTPPNEYTSLLPKPIDPEDRTRPDDSLRGDGLNLRRVRRLLTEFWELTKSSLPVILAYTLQMSLQTATVVIIGHSSPMNLAVTAFSMMFAFVTGWMIALGGTTALDTLASSTFTGSGNKHDLGILLQRAFLVLSLLYIPVCVLWACSNAFFLALGQDPELSYQTSRFLTVLIPGGLGYIYFETMKKFLQAQGEKKTSITHVSTDNLLTYYNTGIMRAGTYVLMITSPLNAGLCYLLCYTLNFGLLAGPIAAGISYWTSFLLLVLYARFIAGSECWGGWSWAAFENLGTFTRLAILGFFHVGTEWWAFEIVALVAGRLGTIPLAAQSVIMTADGILNTIPFGLGVATSSRLGNQLGLRNAKGASVTAHSSAVLSMIYGALVLTVLMGTRDHFAKIFNNDPRVVELTADIMPFVALFQIADGLNGSCGGSLRGMGRQHLGAAVNIVSYYCFALPLGIYLAFHGWGLKGLWIGQCVALYCVGTLEWVVLAMTNWESQVQKAFKRMDVSQ</sequence>
<feature type="transmembrane region" description="Helical" evidence="7">
    <location>
        <begin position="456"/>
        <end position="479"/>
    </location>
</feature>
<evidence type="ECO:0000256" key="4">
    <source>
        <dbReference type="ARBA" id="ARBA00022989"/>
    </source>
</evidence>
<keyword evidence="3 7" id="KW-0812">Transmembrane</keyword>
<feature type="compositionally biased region" description="Basic and acidic residues" evidence="6">
    <location>
        <begin position="32"/>
        <end position="45"/>
    </location>
</feature>
<organism evidence="8 9">
    <name type="scientific">Penicillium daleae</name>
    <dbReference type="NCBI Taxonomy" id="63821"/>
    <lineage>
        <taxon>Eukaryota</taxon>
        <taxon>Fungi</taxon>
        <taxon>Dikarya</taxon>
        <taxon>Ascomycota</taxon>
        <taxon>Pezizomycotina</taxon>
        <taxon>Eurotiomycetes</taxon>
        <taxon>Eurotiomycetidae</taxon>
        <taxon>Eurotiales</taxon>
        <taxon>Aspergillaceae</taxon>
        <taxon>Penicillium</taxon>
    </lineage>
</organism>
<evidence type="ECO:0000256" key="2">
    <source>
        <dbReference type="ARBA" id="ARBA00010199"/>
    </source>
</evidence>
<dbReference type="CDD" id="cd13132">
    <property type="entry name" value="MATE_eukaryotic"/>
    <property type="match status" value="1"/>
</dbReference>
<proteinExistence type="inferred from homology"/>
<evidence type="ECO:0000256" key="5">
    <source>
        <dbReference type="ARBA" id="ARBA00023136"/>
    </source>
</evidence>
<dbReference type="GO" id="GO:1990961">
    <property type="term" value="P:xenobiotic detoxification by transmembrane export across the plasma membrane"/>
    <property type="evidence" value="ECO:0007669"/>
    <property type="project" value="InterPro"/>
</dbReference>
<dbReference type="Pfam" id="PF01554">
    <property type="entry name" value="MatE"/>
    <property type="match status" value="2"/>
</dbReference>
<dbReference type="InterPro" id="IPR002528">
    <property type="entry name" value="MATE_fam"/>
</dbReference>
<protein>
    <submittedName>
        <fullName evidence="8">Transporter</fullName>
    </submittedName>
</protein>
<evidence type="ECO:0000256" key="7">
    <source>
        <dbReference type="SAM" id="Phobius"/>
    </source>
</evidence>
<feature type="transmembrane region" description="Helical" evidence="7">
    <location>
        <begin position="306"/>
        <end position="331"/>
    </location>
</feature>
<reference evidence="8" key="2">
    <citation type="journal article" date="2023" name="IMA Fungus">
        <title>Comparative genomic study of the Penicillium genus elucidates a diverse pangenome and 15 lateral gene transfer events.</title>
        <authorList>
            <person name="Petersen C."/>
            <person name="Sorensen T."/>
            <person name="Nielsen M.R."/>
            <person name="Sondergaard T.E."/>
            <person name="Sorensen J.L."/>
            <person name="Fitzpatrick D.A."/>
            <person name="Frisvad J.C."/>
            <person name="Nielsen K.L."/>
        </authorList>
    </citation>
    <scope>NUCLEOTIDE SEQUENCE</scope>
    <source>
        <strain evidence="8">IBT 16125</strain>
    </source>
</reference>
<evidence type="ECO:0000256" key="6">
    <source>
        <dbReference type="SAM" id="MobiDB-lite"/>
    </source>
</evidence>
<feature type="transmembrane region" description="Helical" evidence="7">
    <location>
        <begin position="142"/>
        <end position="169"/>
    </location>
</feature>
<dbReference type="EMBL" id="JAPVEA010000009">
    <property type="protein sequence ID" value="KAJ5432958.1"/>
    <property type="molecule type" value="Genomic_DNA"/>
</dbReference>
<keyword evidence="9" id="KW-1185">Reference proteome</keyword>
<evidence type="ECO:0000256" key="1">
    <source>
        <dbReference type="ARBA" id="ARBA00004141"/>
    </source>
</evidence>
<dbReference type="NCBIfam" id="TIGR00797">
    <property type="entry name" value="matE"/>
    <property type="match status" value="1"/>
</dbReference>
<comment type="similarity">
    <text evidence="2">Belongs to the multi antimicrobial extrusion (MATE) (TC 2.A.66.1) family.</text>
</comment>
<keyword evidence="5 7" id="KW-0472">Membrane</keyword>
<dbReference type="PANTHER" id="PTHR11206">
    <property type="entry name" value="MULTIDRUG RESISTANCE PROTEIN"/>
    <property type="match status" value="1"/>
</dbReference>
<dbReference type="GO" id="GO:0042910">
    <property type="term" value="F:xenobiotic transmembrane transporter activity"/>
    <property type="evidence" value="ECO:0007669"/>
    <property type="project" value="InterPro"/>
</dbReference>
<feature type="transmembrane region" description="Helical" evidence="7">
    <location>
        <begin position="266"/>
        <end position="286"/>
    </location>
</feature>
<dbReference type="GeneID" id="81605739"/>
<feature type="transmembrane region" description="Helical" evidence="7">
    <location>
        <begin position="485"/>
        <end position="508"/>
    </location>
</feature>
<evidence type="ECO:0000256" key="3">
    <source>
        <dbReference type="ARBA" id="ARBA00022692"/>
    </source>
</evidence>
<feature type="transmembrane region" description="Helical" evidence="7">
    <location>
        <begin position="234"/>
        <end position="254"/>
    </location>
</feature>
<dbReference type="GO" id="GO:0016020">
    <property type="term" value="C:membrane"/>
    <property type="evidence" value="ECO:0007669"/>
    <property type="project" value="UniProtKB-SubCell"/>
</dbReference>
<dbReference type="AlphaFoldDB" id="A0AAD6FX19"/>
<dbReference type="InterPro" id="IPR045069">
    <property type="entry name" value="MATE_euk"/>
</dbReference>
<evidence type="ECO:0000313" key="9">
    <source>
        <dbReference type="Proteomes" id="UP001213681"/>
    </source>
</evidence>
<feature type="transmembrane region" description="Helical" evidence="7">
    <location>
        <begin position="72"/>
        <end position="90"/>
    </location>
</feature>
<dbReference type="GO" id="GO:0015297">
    <property type="term" value="F:antiporter activity"/>
    <property type="evidence" value="ECO:0007669"/>
    <property type="project" value="InterPro"/>
</dbReference>
<evidence type="ECO:0000313" key="8">
    <source>
        <dbReference type="EMBL" id="KAJ5432958.1"/>
    </source>
</evidence>